<protein>
    <submittedName>
        <fullName evidence="2">Hvo_1808 family surface protein</fullName>
    </submittedName>
</protein>
<dbReference type="RefSeq" id="WP_266085436.1">
    <property type="nucleotide sequence ID" value="NZ_RKLV01000001.1"/>
</dbReference>
<feature type="transmembrane region" description="Helical" evidence="1">
    <location>
        <begin position="479"/>
        <end position="497"/>
    </location>
</feature>
<reference evidence="2" key="1">
    <citation type="submission" date="2022-09" db="EMBL/GenBank/DDBJ databases">
        <title>Haloadaptaus new haloarchaeum isolated from saline soil.</title>
        <authorList>
            <person name="Duran-Viseras A."/>
            <person name="Sanchez-Porro C."/>
            <person name="Ventosa A."/>
        </authorList>
    </citation>
    <scope>NUCLEOTIDE SEQUENCE</scope>
    <source>
        <strain evidence="2">F3-133</strain>
    </source>
</reference>
<evidence type="ECO:0000313" key="2">
    <source>
        <dbReference type="EMBL" id="MCX2817905.1"/>
    </source>
</evidence>
<evidence type="ECO:0000256" key="1">
    <source>
        <dbReference type="SAM" id="Phobius"/>
    </source>
</evidence>
<dbReference type="NCBIfam" id="NF038145">
    <property type="entry name" value="Hvo_1808_fam"/>
    <property type="match status" value="1"/>
</dbReference>
<accession>A0A9Q4C0Y1</accession>
<proteinExistence type="predicted"/>
<keyword evidence="1" id="KW-1133">Transmembrane helix</keyword>
<keyword evidence="1" id="KW-0472">Membrane</keyword>
<keyword evidence="3" id="KW-1185">Reference proteome</keyword>
<organism evidence="2 3">
    <name type="scientific">Halorutilus salinus</name>
    <dbReference type="NCBI Taxonomy" id="2487751"/>
    <lineage>
        <taxon>Archaea</taxon>
        <taxon>Methanobacteriati</taxon>
        <taxon>Methanobacteriota</taxon>
        <taxon>Stenosarchaea group</taxon>
        <taxon>Halobacteria</taxon>
        <taxon>Halorutilales</taxon>
        <taxon>Halorutilaceae</taxon>
        <taxon>Halorutilus</taxon>
    </lineage>
</organism>
<dbReference type="Proteomes" id="UP001149411">
    <property type="component" value="Unassembled WGS sequence"/>
</dbReference>
<dbReference type="EMBL" id="RKLV01000001">
    <property type="protein sequence ID" value="MCX2817905.1"/>
    <property type="molecule type" value="Genomic_DNA"/>
</dbReference>
<name>A0A9Q4C0Y1_9EURY</name>
<gene>
    <name evidence="2" type="ORF">EGH25_00825</name>
</gene>
<evidence type="ECO:0000313" key="3">
    <source>
        <dbReference type="Proteomes" id="UP001149411"/>
    </source>
</evidence>
<dbReference type="AlphaFoldDB" id="A0A9Q4C0Y1"/>
<keyword evidence="1" id="KW-0812">Transmembrane</keyword>
<dbReference type="InterPro" id="IPR047792">
    <property type="entry name" value="Hvo_1808-like"/>
</dbReference>
<comment type="caution">
    <text evidence="2">The sequence shown here is derived from an EMBL/GenBank/DDBJ whole genome shotgun (WGS) entry which is preliminary data.</text>
</comment>
<sequence>MRRAVLLTVAVVGFATLTAGASAEPGVVNGYEADDELGFEGELTDDELDVVASRAMARVEEIRGVEFEAVPSVERIQRDGDSNGSDGSPLDANVTRNDYGNWNDVVWEALLIVGQDEYANEAIAETFGGATQGFYQPGNGSNTTGGHRDAGSITVVGGVNEGTLAHELVHVLQDQRYSLSADRFNPPVQDEQLASDGVVEGEAEYVRKLYERRCATDWNCYASGGGGGGTGGGGGGDDGNIGVLMTAYQPYSDGAEYVHRLRQRGGWEAVEEAYDDVPTTTREIIRHDGFDGVNVSYDDEARGNWTTFNESLGRNGYDVAGEASVFVTFWYQSSVAGYGLDVIDTSGFLSPDGEFDVYSYRSDVSQGWAGDRIYPYRNEETNRTGFVWRSVWETTEDAETFASAYLAVLEGQGATEVDNGTVRVEGEFRGAYTVARNGTNVTVVRAPTVEGIEDIRPSVADARSPVKEPIDARPGEPTPGFTVMAAFVAVVAGGLLVRS</sequence>